<comment type="caution">
    <text evidence="4">The sequence shown here is derived from an EMBL/GenBank/DDBJ whole genome shotgun (WGS) entry which is preliminary data.</text>
</comment>
<dbReference type="Proteomes" id="UP000200980">
    <property type="component" value="Unassembled WGS sequence"/>
</dbReference>
<evidence type="ECO:0000256" key="1">
    <source>
        <dbReference type="ARBA" id="ARBA00005953"/>
    </source>
</evidence>
<evidence type="ECO:0000313" key="5">
    <source>
        <dbReference type="Proteomes" id="UP000200980"/>
    </source>
</evidence>
<evidence type="ECO:0000259" key="3">
    <source>
        <dbReference type="Pfam" id="PF03061"/>
    </source>
</evidence>
<dbReference type="InterPro" id="IPR050563">
    <property type="entry name" value="4-hydroxybenzoyl-CoA_TE"/>
</dbReference>
<keyword evidence="5" id="KW-1185">Reference proteome</keyword>
<dbReference type="PANTHER" id="PTHR31793">
    <property type="entry name" value="4-HYDROXYBENZOYL-COA THIOESTERASE FAMILY MEMBER"/>
    <property type="match status" value="1"/>
</dbReference>
<dbReference type="GO" id="GO:0047617">
    <property type="term" value="F:fatty acyl-CoA hydrolase activity"/>
    <property type="evidence" value="ECO:0007669"/>
    <property type="project" value="TreeGrafter"/>
</dbReference>
<evidence type="ECO:0000256" key="2">
    <source>
        <dbReference type="ARBA" id="ARBA00022801"/>
    </source>
</evidence>
<name>A0A1S8GPM6_9PROT</name>
<dbReference type="InterPro" id="IPR029069">
    <property type="entry name" value="HotDog_dom_sf"/>
</dbReference>
<dbReference type="Pfam" id="PF03061">
    <property type="entry name" value="4HBT"/>
    <property type="match status" value="1"/>
</dbReference>
<keyword evidence="2" id="KW-0378">Hydrolase</keyword>
<dbReference type="Gene3D" id="3.10.129.10">
    <property type="entry name" value="Hotdog Thioesterase"/>
    <property type="match status" value="1"/>
</dbReference>
<gene>
    <name evidence="4" type="ORF">AL01_06035</name>
</gene>
<dbReference type="CDD" id="cd00586">
    <property type="entry name" value="4HBT"/>
    <property type="match status" value="1"/>
</dbReference>
<dbReference type="InterPro" id="IPR008272">
    <property type="entry name" value="HB-CoA_thioesterase_AS"/>
</dbReference>
<dbReference type="EMBL" id="JATM01000003">
    <property type="protein sequence ID" value="OOL18352.1"/>
    <property type="molecule type" value="Genomic_DNA"/>
</dbReference>
<dbReference type="RefSeq" id="WP_077396521.1">
    <property type="nucleotide sequence ID" value="NZ_JATM01000003.1"/>
</dbReference>
<reference evidence="4 5" key="1">
    <citation type="journal article" date="2016" name="PLoS ONE">
        <title>Whole-Genome Sequence Analysis of Bombella intestini LMG 28161T, a Novel Acetic Acid Bacterium Isolated from the Crop of a Red-Tailed Bumble Bee, Bombus lapidarius.</title>
        <authorList>
            <person name="Li L."/>
            <person name="Illeghems K."/>
            <person name="Van Kerrebroeck S."/>
            <person name="Borremans W."/>
            <person name="Cleenwerck I."/>
            <person name="Smagghe G."/>
            <person name="De Vuyst L."/>
            <person name="Vandamme P."/>
        </authorList>
    </citation>
    <scope>NUCLEOTIDE SEQUENCE [LARGE SCALE GENOMIC DNA]</scope>
    <source>
        <strain evidence="4 5">R-52487</strain>
    </source>
</reference>
<dbReference type="OrthoDB" id="9808429at2"/>
<dbReference type="SUPFAM" id="SSF54637">
    <property type="entry name" value="Thioesterase/thiol ester dehydrase-isomerase"/>
    <property type="match status" value="1"/>
</dbReference>
<dbReference type="AlphaFoldDB" id="A0A1S8GPM6"/>
<dbReference type="InterPro" id="IPR006683">
    <property type="entry name" value="Thioestr_dom"/>
</dbReference>
<dbReference type="InterPro" id="IPR006684">
    <property type="entry name" value="YbgC/YbaW"/>
</dbReference>
<comment type="similarity">
    <text evidence="1">Belongs to the 4-hydroxybenzoyl-CoA thioesterase family.</text>
</comment>
<dbReference type="PIRSF" id="PIRSF003230">
    <property type="entry name" value="YbgC"/>
    <property type="match status" value="1"/>
</dbReference>
<accession>A0A1S8GPM6</accession>
<evidence type="ECO:0000313" key="4">
    <source>
        <dbReference type="EMBL" id="OOL18352.1"/>
    </source>
</evidence>
<dbReference type="NCBIfam" id="TIGR00051">
    <property type="entry name" value="YbgC/FadM family acyl-CoA thioesterase"/>
    <property type="match status" value="1"/>
</dbReference>
<dbReference type="PROSITE" id="PS01328">
    <property type="entry name" value="4HBCOA_THIOESTERASE"/>
    <property type="match status" value="1"/>
</dbReference>
<dbReference type="PANTHER" id="PTHR31793:SF37">
    <property type="entry name" value="ACYL-COA THIOESTER HYDROLASE YBGC"/>
    <property type="match status" value="1"/>
</dbReference>
<feature type="domain" description="Thioesterase" evidence="3">
    <location>
        <begin position="18"/>
        <end position="99"/>
    </location>
</feature>
<sequence>MAAHHCQFRIYYEDTDAGGIVYHARYLGFAERARAEALRSLGLGVGEMAEEDGIGFVVRQLSIRYHAPLRLDELMDVETVLLQKGGARLKLRQVITNLSRGGQKSVVIEVELACLKLASMAPLRLPVAYQEKLAGLEVSGGDSA</sequence>
<dbReference type="STRING" id="1539051.AL01_06035"/>
<organism evidence="4 5">
    <name type="scientific">Bombella intestini</name>
    <dbReference type="NCBI Taxonomy" id="1539051"/>
    <lineage>
        <taxon>Bacteria</taxon>
        <taxon>Pseudomonadati</taxon>
        <taxon>Pseudomonadota</taxon>
        <taxon>Alphaproteobacteria</taxon>
        <taxon>Acetobacterales</taxon>
        <taxon>Acetobacteraceae</taxon>
        <taxon>Bombella</taxon>
    </lineage>
</organism>
<protein>
    <submittedName>
        <fullName evidence="4">4-hydroxybenzoyl-CoA thioesterase</fullName>
    </submittedName>
</protein>
<proteinExistence type="inferred from homology"/>